<dbReference type="Pfam" id="PF02720">
    <property type="entry name" value="DUF222"/>
    <property type="match status" value="1"/>
</dbReference>
<evidence type="ECO:0000313" key="4">
    <source>
        <dbReference type="Proteomes" id="UP000562984"/>
    </source>
</evidence>
<dbReference type="Proteomes" id="UP000562984">
    <property type="component" value="Unassembled WGS sequence"/>
</dbReference>
<name>A0A849A4H9_9ACTN</name>
<evidence type="ECO:0000256" key="1">
    <source>
        <dbReference type="SAM" id="MobiDB-lite"/>
    </source>
</evidence>
<evidence type="ECO:0000313" key="3">
    <source>
        <dbReference type="EMBL" id="NNG35489.1"/>
    </source>
</evidence>
<dbReference type="AlphaFoldDB" id="A0A849A4H9"/>
<protein>
    <submittedName>
        <fullName evidence="3">DUF222 domain-containing protein</fullName>
    </submittedName>
</protein>
<accession>A0A849A4H9</accession>
<dbReference type="RefSeq" id="WP_171199168.1">
    <property type="nucleotide sequence ID" value="NZ_JABEND010000003.1"/>
</dbReference>
<keyword evidence="4" id="KW-1185">Reference proteome</keyword>
<feature type="domain" description="DUF222" evidence="2">
    <location>
        <begin position="62"/>
        <end position="152"/>
    </location>
</feature>
<gene>
    <name evidence="3" type="ORF">HKD39_07145</name>
</gene>
<feature type="region of interest" description="Disordered" evidence="1">
    <location>
        <begin position="1"/>
        <end position="34"/>
    </location>
</feature>
<sequence length="199" mass="21305">MALSTVHKQTDRSPADSITPVPGSPPSENAAPGFADLSDDALGGRICELAGRIAEATCRWLEMIAEFDRRHGWSGAGIKSCAHWLALHCSVAPNTAREHLRVARALGELPKISASFRRGELSYSKVRSLSRVSDRIAEDTLLNLAAAATASHWNARFADSARARANGWLSCNAGRCAGARRTTAPSCSPPSCRPKRVQC</sequence>
<reference evidence="3 4" key="1">
    <citation type="submission" date="2020-05" db="EMBL/GenBank/DDBJ databases">
        <title>Nakamurella sp. DB0629 isolated from air conditioner.</title>
        <authorList>
            <person name="Kim D.H."/>
            <person name="Kim D.-U."/>
        </authorList>
    </citation>
    <scope>NUCLEOTIDE SEQUENCE [LARGE SCALE GENOMIC DNA]</scope>
    <source>
        <strain evidence="3 4">DB0629</strain>
    </source>
</reference>
<dbReference type="InterPro" id="IPR003870">
    <property type="entry name" value="DUF222"/>
</dbReference>
<proteinExistence type="predicted"/>
<dbReference type="EMBL" id="JABEND010000003">
    <property type="protein sequence ID" value="NNG35489.1"/>
    <property type="molecule type" value="Genomic_DNA"/>
</dbReference>
<comment type="caution">
    <text evidence="3">The sequence shown here is derived from an EMBL/GenBank/DDBJ whole genome shotgun (WGS) entry which is preliminary data.</text>
</comment>
<evidence type="ECO:0000259" key="2">
    <source>
        <dbReference type="Pfam" id="PF02720"/>
    </source>
</evidence>
<organism evidence="3 4">
    <name type="scientific">Nakamurella aerolata</name>
    <dbReference type="NCBI Taxonomy" id="1656892"/>
    <lineage>
        <taxon>Bacteria</taxon>
        <taxon>Bacillati</taxon>
        <taxon>Actinomycetota</taxon>
        <taxon>Actinomycetes</taxon>
        <taxon>Nakamurellales</taxon>
        <taxon>Nakamurellaceae</taxon>
        <taxon>Nakamurella</taxon>
    </lineage>
</organism>